<keyword evidence="2" id="KW-0067">ATP-binding</keyword>
<keyword evidence="3" id="KW-1185">Reference proteome</keyword>
<dbReference type="InterPro" id="IPR041682">
    <property type="entry name" value="AAA_14"/>
</dbReference>
<dbReference type="Pfam" id="PF13173">
    <property type="entry name" value="AAA_14"/>
    <property type="match status" value="1"/>
</dbReference>
<dbReference type="Proteomes" id="UP000435357">
    <property type="component" value="Unassembled WGS sequence"/>
</dbReference>
<accession>A0A6N6M2Z6</accession>
<keyword evidence="2" id="KW-0547">Nucleotide-binding</keyword>
<sequence length="389" mass="44315">MVVRKYQKQVLEIAEQFPVIGILGPRQVGKTTLAKQIMKSDFKNCIYLDLEKPSDYEKLSDPEWYFASHRDKCIIIDEIQTKPDLFKILRSEVDEHKTPARFIILGSASPDIVRESSESLAGRVSYIHMYPFSIDEIDEIDLRKLHFLGGFPDSILALTEKRAKNRLENFIKTYIERDLPLLGMPTSPIMTRRLWEMLAWQNGNLLNLSAIGNSLGITYHTVKNYMDFIEGSFMIQTLRPFSSNKKKSLVKSPKIYITDTGILHRLLKIPDYDSLLGMPVAGASFEAFILQQLTANKPENTELFFYRTRGGTEIDFVITRAGKPIASVEVKFSTAPKITKGFRNGIKGLDTTKNFIVTPQSEPYMKSENIMVCGISHFIQQELPNLSES</sequence>
<dbReference type="PANTHER" id="PTHR43566">
    <property type="entry name" value="CONSERVED PROTEIN"/>
    <property type="match status" value="1"/>
</dbReference>
<dbReference type="CDD" id="cd00009">
    <property type="entry name" value="AAA"/>
    <property type="match status" value="1"/>
</dbReference>
<dbReference type="InterPro" id="IPR003593">
    <property type="entry name" value="AAA+_ATPase"/>
</dbReference>
<protein>
    <submittedName>
        <fullName evidence="2">ATP-binding protein</fullName>
    </submittedName>
</protein>
<dbReference type="PANTHER" id="PTHR43566:SF2">
    <property type="entry name" value="DUF4143 DOMAIN-CONTAINING PROTEIN"/>
    <property type="match status" value="1"/>
</dbReference>
<name>A0A6N6M2Z6_9FLAO</name>
<dbReference type="OrthoDB" id="9778168at2"/>
<evidence type="ECO:0000313" key="2">
    <source>
        <dbReference type="EMBL" id="KAB1063520.1"/>
    </source>
</evidence>
<dbReference type="InterPro" id="IPR027417">
    <property type="entry name" value="P-loop_NTPase"/>
</dbReference>
<evidence type="ECO:0000313" key="3">
    <source>
        <dbReference type="Proteomes" id="UP000435357"/>
    </source>
</evidence>
<proteinExistence type="predicted"/>
<evidence type="ECO:0000259" key="1">
    <source>
        <dbReference type="SMART" id="SM00382"/>
    </source>
</evidence>
<reference evidence="2 3" key="1">
    <citation type="submission" date="2019-09" db="EMBL/GenBank/DDBJ databases">
        <title>Genomes of Cryomorphaceae.</title>
        <authorList>
            <person name="Bowman J.P."/>
        </authorList>
    </citation>
    <scope>NUCLEOTIDE SEQUENCE [LARGE SCALE GENOMIC DNA]</scope>
    <source>
        <strain evidence="2 3">KCTC 52047</strain>
    </source>
</reference>
<dbReference type="Pfam" id="PF13635">
    <property type="entry name" value="DUF4143"/>
    <property type="match status" value="1"/>
</dbReference>
<feature type="domain" description="AAA+ ATPase" evidence="1">
    <location>
        <begin position="16"/>
        <end position="135"/>
    </location>
</feature>
<organism evidence="2 3">
    <name type="scientific">Salibacter halophilus</name>
    <dbReference type="NCBI Taxonomy" id="1803916"/>
    <lineage>
        <taxon>Bacteria</taxon>
        <taxon>Pseudomonadati</taxon>
        <taxon>Bacteroidota</taxon>
        <taxon>Flavobacteriia</taxon>
        <taxon>Flavobacteriales</taxon>
        <taxon>Salibacteraceae</taxon>
        <taxon>Salibacter</taxon>
    </lineage>
</organism>
<dbReference type="SUPFAM" id="SSF52540">
    <property type="entry name" value="P-loop containing nucleoside triphosphate hydrolases"/>
    <property type="match status" value="1"/>
</dbReference>
<dbReference type="AlphaFoldDB" id="A0A6N6M2Z6"/>
<dbReference type="Gene3D" id="3.40.50.300">
    <property type="entry name" value="P-loop containing nucleotide triphosphate hydrolases"/>
    <property type="match status" value="1"/>
</dbReference>
<dbReference type="SMART" id="SM00382">
    <property type="entry name" value="AAA"/>
    <property type="match status" value="1"/>
</dbReference>
<dbReference type="EMBL" id="WACR01000008">
    <property type="protein sequence ID" value="KAB1063520.1"/>
    <property type="molecule type" value="Genomic_DNA"/>
</dbReference>
<comment type="caution">
    <text evidence="2">The sequence shown here is derived from an EMBL/GenBank/DDBJ whole genome shotgun (WGS) entry which is preliminary data.</text>
</comment>
<dbReference type="InterPro" id="IPR025420">
    <property type="entry name" value="DUF4143"/>
</dbReference>
<gene>
    <name evidence="2" type="ORF">F3059_10665</name>
</gene>
<dbReference type="GO" id="GO:0005524">
    <property type="term" value="F:ATP binding"/>
    <property type="evidence" value="ECO:0007669"/>
    <property type="project" value="UniProtKB-KW"/>
</dbReference>
<dbReference type="RefSeq" id="WP_151169053.1">
    <property type="nucleotide sequence ID" value="NZ_WACR01000008.1"/>
</dbReference>